<sequence>MWRYLVGAVAALLLAGGGLLIWRGGADARSGLPDVPLAARSAAGRDEAVPEPPAASEKTREERRFSRYDKDKDGQVAREEYLASRRKAFARLDANGDGRLDFDEWAIKTTTKFVAADADHDAKLTPVEFAVTKVARKTAPRIACPPATAAKDDEET</sequence>
<accession>A0ABT8YEZ9</accession>
<feature type="compositionally biased region" description="Basic and acidic residues" evidence="1">
    <location>
        <begin position="57"/>
        <end position="72"/>
    </location>
</feature>
<protein>
    <submittedName>
        <fullName evidence="3">EF-hand domain-containing protein</fullName>
    </submittedName>
</protein>
<dbReference type="Gene3D" id="1.10.238.10">
    <property type="entry name" value="EF-hand"/>
    <property type="match status" value="1"/>
</dbReference>
<name>A0ABT8YEZ9_9SPHN</name>
<dbReference type="EMBL" id="JAUOTP010000013">
    <property type="protein sequence ID" value="MDO6416918.1"/>
    <property type="molecule type" value="Genomic_DNA"/>
</dbReference>
<keyword evidence="4" id="KW-1185">Reference proteome</keyword>
<evidence type="ECO:0000313" key="4">
    <source>
        <dbReference type="Proteomes" id="UP001169764"/>
    </source>
</evidence>
<dbReference type="InterPro" id="IPR002048">
    <property type="entry name" value="EF_hand_dom"/>
</dbReference>
<dbReference type="CDD" id="cd00051">
    <property type="entry name" value="EFh"/>
    <property type="match status" value="1"/>
</dbReference>
<dbReference type="InterPro" id="IPR011992">
    <property type="entry name" value="EF-hand-dom_pair"/>
</dbReference>
<evidence type="ECO:0000256" key="1">
    <source>
        <dbReference type="SAM" id="MobiDB-lite"/>
    </source>
</evidence>
<reference evidence="3" key="1">
    <citation type="submission" date="2023-07" db="EMBL/GenBank/DDBJ databases">
        <authorList>
            <person name="Kim M."/>
        </authorList>
    </citation>
    <scope>NUCLEOTIDE SEQUENCE</scope>
    <source>
        <strain evidence="3">BIUV-7</strain>
    </source>
</reference>
<gene>
    <name evidence="3" type="ORF">Q4F19_21215</name>
</gene>
<dbReference type="PROSITE" id="PS50222">
    <property type="entry name" value="EF_HAND_2"/>
    <property type="match status" value="1"/>
</dbReference>
<comment type="caution">
    <text evidence="3">The sequence shown here is derived from an EMBL/GenBank/DDBJ whole genome shotgun (WGS) entry which is preliminary data.</text>
</comment>
<dbReference type="InterPro" id="IPR018247">
    <property type="entry name" value="EF_Hand_1_Ca_BS"/>
</dbReference>
<dbReference type="RefSeq" id="WP_303546867.1">
    <property type="nucleotide sequence ID" value="NZ_JAUOTP010000013.1"/>
</dbReference>
<proteinExistence type="predicted"/>
<evidence type="ECO:0000313" key="3">
    <source>
        <dbReference type="EMBL" id="MDO6416918.1"/>
    </source>
</evidence>
<dbReference type="PROSITE" id="PS00018">
    <property type="entry name" value="EF_HAND_1"/>
    <property type="match status" value="1"/>
</dbReference>
<dbReference type="SUPFAM" id="SSF47473">
    <property type="entry name" value="EF-hand"/>
    <property type="match status" value="1"/>
</dbReference>
<evidence type="ECO:0000259" key="2">
    <source>
        <dbReference type="PROSITE" id="PS50222"/>
    </source>
</evidence>
<dbReference type="Pfam" id="PF13202">
    <property type="entry name" value="EF-hand_5"/>
    <property type="match status" value="1"/>
</dbReference>
<feature type="domain" description="EF-hand" evidence="2">
    <location>
        <begin position="80"/>
        <end position="115"/>
    </location>
</feature>
<feature type="region of interest" description="Disordered" evidence="1">
    <location>
        <begin position="40"/>
        <end position="72"/>
    </location>
</feature>
<organism evidence="3 4">
    <name type="scientific">Sphingomonas natans</name>
    <dbReference type="NCBI Taxonomy" id="3063330"/>
    <lineage>
        <taxon>Bacteria</taxon>
        <taxon>Pseudomonadati</taxon>
        <taxon>Pseudomonadota</taxon>
        <taxon>Alphaproteobacteria</taxon>
        <taxon>Sphingomonadales</taxon>
        <taxon>Sphingomonadaceae</taxon>
        <taxon>Sphingomonas</taxon>
    </lineage>
</organism>
<dbReference type="Proteomes" id="UP001169764">
    <property type="component" value="Unassembled WGS sequence"/>
</dbReference>